<reference evidence="1 2" key="1">
    <citation type="journal article" date="2016" name="Sci. Rep.">
        <title>Penicillium arizonense, a new, genome sequenced fungal species, reveals a high chemical diversity in secreted metabolites.</title>
        <authorList>
            <person name="Grijseels S."/>
            <person name="Nielsen J.C."/>
            <person name="Randelovic M."/>
            <person name="Nielsen J."/>
            <person name="Nielsen K.F."/>
            <person name="Workman M."/>
            <person name="Frisvad J.C."/>
        </authorList>
    </citation>
    <scope>NUCLEOTIDE SEQUENCE [LARGE SCALE GENOMIC DNA]</scope>
    <source>
        <strain evidence="1 2">CBS 141311</strain>
    </source>
</reference>
<name>A0A1F5LQP6_PENAI</name>
<dbReference type="SUPFAM" id="SSF88697">
    <property type="entry name" value="PUA domain-like"/>
    <property type="match status" value="1"/>
</dbReference>
<gene>
    <name evidence="1" type="ORF">PENARI_c004G08925</name>
</gene>
<keyword evidence="2" id="KW-1185">Reference proteome</keyword>
<dbReference type="EMBL" id="LXJU01000004">
    <property type="protein sequence ID" value="OGE55269.1"/>
    <property type="molecule type" value="Genomic_DNA"/>
</dbReference>
<dbReference type="AlphaFoldDB" id="A0A1F5LQP6"/>
<accession>A0A1F5LQP6</accession>
<comment type="caution">
    <text evidence="1">The sequence shown here is derived from an EMBL/GenBank/DDBJ whole genome shotgun (WGS) entry which is preliminary data.</text>
</comment>
<organism evidence="1 2">
    <name type="scientific">Penicillium arizonense</name>
    <dbReference type="NCBI Taxonomy" id="1835702"/>
    <lineage>
        <taxon>Eukaryota</taxon>
        <taxon>Fungi</taxon>
        <taxon>Dikarya</taxon>
        <taxon>Ascomycota</taxon>
        <taxon>Pezizomycotina</taxon>
        <taxon>Eurotiomycetes</taxon>
        <taxon>Eurotiomycetidae</taxon>
        <taxon>Eurotiales</taxon>
        <taxon>Aspergillaceae</taxon>
        <taxon>Penicillium</taxon>
    </lineage>
</organism>
<evidence type="ECO:0000313" key="1">
    <source>
        <dbReference type="EMBL" id="OGE55269.1"/>
    </source>
</evidence>
<dbReference type="OrthoDB" id="2149705at2759"/>
<dbReference type="GeneID" id="34574048"/>
<proteinExistence type="predicted"/>
<evidence type="ECO:0000313" key="2">
    <source>
        <dbReference type="Proteomes" id="UP000177622"/>
    </source>
</evidence>
<sequence length="137" mass="15679">MSIKPEHMSNIVSGTKNHEFRSYPLPSDVSRIWFYTTTPIRRIEHVAYISRGKVPGQVAEDGGIGNADFNAGMKNSNYGYEILKLWKLKQPVSLEQAIKFGFFKCAPQKYTWVPVSVLLAYPLDKEPVLFDKPKERE</sequence>
<protein>
    <recommendedName>
        <fullName evidence="3">ASCH domain-containing protein</fullName>
    </recommendedName>
</protein>
<evidence type="ECO:0008006" key="3">
    <source>
        <dbReference type="Google" id="ProtNLM"/>
    </source>
</evidence>
<dbReference type="RefSeq" id="XP_022490699.1">
    <property type="nucleotide sequence ID" value="XM_022629314.1"/>
</dbReference>
<dbReference type="InterPro" id="IPR015947">
    <property type="entry name" value="PUA-like_sf"/>
</dbReference>
<dbReference type="Proteomes" id="UP000177622">
    <property type="component" value="Unassembled WGS sequence"/>
</dbReference>